<reference evidence="1" key="1">
    <citation type="submission" date="2022-07" db="EMBL/GenBank/DDBJ databases">
        <title>Phylogenomic reconstructions and comparative analyses of Kickxellomycotina fungi.</title>
        <authorList>
            <person name="Reynolds N.K."/>
            <person name="Stajich J.E."/>
            <person name="Barry K."/>
            <person name="Grigoriev I.V."/>
            <person name="Crous P."/>
            <person name="Smith M.E."/>
        </authorList>
    </citation>
    <scope>NUCLEOTIDE SEQUENCE</scope>
    <source>
        <strain evidence="1">NRRL 5244</strain>
    </source>
</reference>
<dbReference type="Proteomes" id="UP001150603">
    <property type="component" value="Unassembled WGS sequence"/>
</dbReference>
<protein>
    <submittedName>
        <fullName evidence="1">Uncharacterized protein</fullName>
    </submittedName>
</protein>
<keyword evidence="2" id="KW-1185">Reference proteome</keyword>
<gene>
    <name evidence="1" type="ORF">FBU59_006803</name>
</gene>
<evidence type="ECO:0000313" key="1">
    <source>
        <dbReference type="EMBL" id="KAJ1931184.1"/>
    </source>
</evidence>
<evidence type="ECO:0000313" key="2">
    <source>
        <dbReference type="Proteomes" id="UP001150603"/>
    </source>
</evidence>
<proteinExistence type="predicted"/>
<name>A0ACC1IYZ9_9FUNG</name>
<sequence length="247" mass="26943">MFGGLPRTLLYGLAWVLSVINLVISCVVAATGHWKPRGASAFSAVVAGITMCSLPCMLLGSKLPIVGRFYNGGMNQLMKLFLLGMWLGSWVWDANQLNKFHCRTTTSVVEVITRRTPVNQLGFSLYGHTLTPSGAPREALLDVDMFDGDARDLLGRRLGTKGMRHYRSRCRLFKGVLGTAIPIFALLLADFIWDMFRGERNTHALPRSHSATPSVASVSSVGSPRIASATHPGHHPIRDAVVAETKV</sequence>
<dbReference type="EMBL" id="JANBPW010006134">
    <property type="protein sequence ID" value="KAJ1931184.1"/>
    <property type="molecule type" value="Genomic_DNA"/>
</dbReference>
<organism evidence="1 2">
    <name type="scientific">Linderina macrospora</name>
    <dbReference type="NCBI Taxonomy" id="4868"/>
    <lineage>
        <taxon>Eukaryota</taxon>
        <taxon>Fungi</taxon>
        <taxon>Fungi incertae sedis</taxon>
        <taxon>Zoopagomycota</taxon>
        <taxon>Kickxellomycotina</taxon>
        <taxon>Kickxellomycetes</taxon>
        <taxon>Kickxellales</taxon>
        <taxon>Kickxellaceae</taxon>
        <taxon>Linderina</taxon>
    </lineage>
</organism>
<accession>A0ACC1IYZ9</accession>
<comment type="caution">
    <text evidence="1">The sequence shown here is derived from an EMBL/GenBank/DDBJ whole genome shotgun (WGS) entry which is preliminary data.</text>
</comment>